<dbReference type="Pfam" id="PF04752">
    <property type="entry name" value="ChaC"/>
    <property type="match status" value="1"/>
</dbReference>
<dbReference type="EC" id="4.3.2.7" evidence="13"/>
<evidence type="ECO:0000256" key="1">
    <source>
        <dbReference type="ARBA" id="ARBA00004514"/>
    </source>
</evidence>
<reference evidence="15" key="1">
    <citation type="submission" date="2025-08" db="UniProtKB">
        <authorList>
            <consortium name="RefSeq"/>
        </authorList>
    </citation>
    <scope>IDENTIFICATION</scope>
</reference>
<evidence type="ECO:0000256" key="9">
    <source>
        <dbReference type="ARBA" id="ARBA00023230"/>
    </source>
</evidence>
<keyword evidence="14" id="KW-1185">Reference proteome</keyword>
<dbReference type="GO" id="GO:0003839">
    <property type="term" value="F:gamma-glutamylcyclotransferase activity"/>
    <property type="evidence" value="ECO:0007669"/>
    <property type="project" value="UniProtKB-UniRule"/>
</dbReference>
<evidence type="ECO:0000256" key="12">
    <source>
        <dbReference type="ARBA" id="ARBA00053732"/>
    </source>
</evidence>
<dbReference type="FunFam" id="3.10.490.10:FF:000005">
    <property type="entry name" value="Gamma-glutamylcyclotransferase"/>
    <property type="match status" value="1"/>
</dbReference>
<dbReference type="SUPFAM" id="SSF110857">
    <property type="entry name" value="Gamma-glutamyl cyclotransferase-like"/>
    <property type="match status" value="1"/>
</dbReference>
<evidence type="ECO:0000256" key="4">
    <source>
        <dbReference type="ARBA" id="ARBA00022490"/>
    </source>
</evidence>
<dbReference type="GO" id="GO:0007219">
    <property type="term" value="P:Notch signaling pathway"/>
    <property type="evidence" value="ECO:0007669"/>
    <property type="project" value="UniProtKB-KW"/>
</dbReference>
<evidence type="ECO:0000256" key="10">
    <source>
        <dbReference type="ARBA" id="ARBA00023239"/>
    </source>
</evidence>
<comment type="catalytic activity">
    <reaction evidence="11 13">
        <text>glutathione = L-cysteinylglycine + 5-oxo-L-proline</text>
        <dbReference type="Rhea" id="RHEA:47724"/>
        <dbReference type="ChEBI" id="CHEBI:57925"/>
        <dbReference type="ChEBI" id="CHEBI:58402"/>
        <dbReference type="ChEBI" id="CHEBI:61694"/>
        <dbReference type="EC" id="4.3.2.7"/>
    </reaction>
</comment>
<dbReference type="GO" id="GO:0007399">
    <property type="term" value="P:nervous system development"/>
    <property type="evidence" value="ECO:0007669"/>
    <property type="project" value="UniProtKB-KW"/>
</dbReference>
<keyword evidence="4" id="KW-0963">Cytoplasm</keyword>
<evidence type="ECO:0000313" key="15">
    <source>
        <dbReference type="RefSeq" id="XP_030627379.1"/>
    </source>
</evidence>
<dbReference type="GO" id="GO:0006986">
    <property type="term" value="P:response to unfolded protein"/>
    <property type="evidence" value="ECO:0007669"/>
    <property type="project" value="UniProtKB-KW"/>
</dbReference>
<dbReference type="GeneID" id="115809734"/>
<name>A0A6J2V523_CHACN</name>
<evidence type="ECO:0000256" key="3">
    <source>
        <dbReference type="ARBA" id="ARBA00009662"/>
    </source>
</evidence>
<dbReference type="RefSeq" id="XP_030627379.1">
    <property type="nucleotide sequence ID" value="XM_030771519.1"/>
</dbReference>
<dbReference type="InterPro" id="IPR013024">
    <property type="entry name" value="GGCT-like"/>
</dbReference>
<evidence type="ECO:0000256" key="7">
    <source>
        <dbReference type="ARBA" id="ARBA00022976"/>
    </source>
</evidence>
<dbReference type="PANTHER" id="PTHR12192:SF26">
    <property type="entry name" value="GLUTATHIONE-SPECIFIC GAMMA-GLUTAMYLCYCLOTRANSFERASE 1"/>
    <property type="match status" value="1"/>
</dbReference>
<evidence type="ECO:0000256" key="5">
    <source>
        <dbReference type="ARBA" id="ARBA00022703"/>
    </source>
</evidence>
<evidence type="ECO:0000256" key="2">
    <source>
        <dbReference type="ARBA" id="ARBA00004601"/>
    </source>
</evidence>
<evidence type="ECO:0000256" key="8">
    <source>
        <dbReference type="ARBA" id="ARBA00023034"/>
    </source>
</evidence>
<sequence length="195" mass="22621">MKPQDITEKTSLWIFGYGSLVWKPDFEYKRSEVGFIQGYKRRFWHGDNFHRGNDKMPGRVVTLIEKDDEATWGVAFEVSGSQVEKSLSYLKEREMERGGYITREVTFFPRDPTQEPVQALVYIATRDNPLYLGPASAVEIAAQIIVCKGNTGHNIEYLLRLADFMRKSCPNVEDQHLFEIEAYIKLFRKILAFVQ</sequence>
<organism evidence="14 15">
    <name type="scientific">Chanos chanos</name>
    <name type="common">Milkfish</name>
    <name type="synonym">Mugil chanos</name>
    <dbReference type="NCBI Taxonomy" id="29144"/>
    <lineage>
        <taxon>Eukaryota</taxon>
        <taxon>Metazoa</taxon>
        <taxon>Chordata</taxon>
        <taxon>Craniata</taxon>
        <taxon>Vertebrata</taxon>
        <taxon>Euteleostomi</taxon>
        <taxon>Actinopterygii</taxon>
        <taxon>Neopterygii</taxon>
        <taxon>Teleostei</taxon>
        <taxon>Ostariophysi</taxon>
        <taxon>Gonorynchiformes</taxon>
        <taxon>Chanidae</taxon>
        <taxon>Chanos</taxon>
    </lineage>
</organism>
<dbReference type="GO" id="GO:0061928">
    <property type="term" value="F:glutathione specific gamma-glutamylcyclotransferase activity"/>
    <property type="evidence" value="ECO:0007669"/>
    <property type="project" value="UniProtKB-EC"/>
</dbReference>
<keyword evidence="5" id="KW-0053">Apoptosis</keyword>
<keyword evidence="9" id="KW-0834">Unfolded protein response</keyword>
<dbReference type="GO" id="GO:0006751">
    <property type="term" value="P:glutathione catabolic process"/>
    <property type="evidence" value="ECO:0007669"/>
    <property type="project" value="UniProtKB-UniRule"/>
</dbReference>
<dbReference type="GO" id="GO:0005794">
    <property type="term" value="C:Golgi apparatus"/>
    <property type="evidence" value="ECO:0007669"/>
    <property type="project" value="UniProtKB-SubCell"/>
</dbReference>
<accession>A0A6J2V523</accession>
<dbReference type="InterPro" id="IPR006840">
    <property type="entry name" value="ChaC"/>
</dbReference>
<comment type="subcellular location">
    <subcellularLocation>
        <location evidence="1">Cytoplasm</location>
        <location evidence="1">Cytosol</location>
    </subcellularLocation>
    <subcellularLocation>
        <location evidence="2">Golgi apparatus</location>
        <location evidence="2">trans-Golgi network</location>
    </subcellularLocation>
</comment>
<proteinExistence type="inferred from homology"/>
<evidence type="ECO:0000256" key="13">
    <source>
        <dbReference type="RuleBase" id="RU363081"/>
    </source>
</evidence>
<comment type="function">
    <text evidence="12">Catalyzes the cleavage of glutathione into 5-oxo-L-proline and a Cys-Gly dipeptide. Acts specifically on glutathione, but not on other gamma-glutamyl peptides. Glutathione depletion is an important factor for apoptosis initiation and execution. Acts as a pro-apoptotic component of the unfolded protein response pathway by mediating the pro-apoptotic effects of the ATF4-ATF3-DDIT3/CHOP cascade. Negative regulator of Notch signaling pathway involved in embryonic neurogenesis: acts by inhibiting Notch cleavage by furin, maintaining Notch in an immature inactive form, thereby promoting neurogenesis in embryos.</text>
</comment>
<gene>
    <name evidence="15" type="primary">chac1</name>
</gene>
<protein>
    <recommendedName>
        <fullName evidence="13">Gamma-glutamylcyclotransferase</fullName>
        <ecNumber evidence="13">4.3.2.7</ecNumber>
    </recommendedName>
</protein>
<evidence type="ECO:0000256" key="6">
    <source>
        <dbReference type="ARBA" id="ARBA00022902"/>
    </source>
</evidence>
<keyword evidence="7" id="KW-0914">Notch signaling pathway</keyword>
<comment type="similarity">
    <text evidence="3">Belongs to the gamma-glutamylcyclotransferase family. ChaC subfamily.</text>
</comment>
<dbReference type="Gene3D" id="3.10.490.10">
    <property type="entry name" value="Gamma-glutamyl cyclotransferase-like"/>
    <property type="match status" value="1"/>
</dbReference>
<dbReference type="AlphaFoldDB" id="A0A6J2V523"/>
<evidence type="ECO:0000256" key="11">
    <source>
        <dbReference type="ARBA" id="ARBA00048073"/>
    </source>
</evidence>
<evidence type="ECO:0000313" key="14">
    <source>
        <dbReference type="Proteomes" id="UP000504632"/>
    </source>
</evidence>
<keyword evidence="8" id="KW-0333">Golgi apparatus</keyword>
<dbReference type="PANTHER" id="PTHR12192">
    <property type="entry name" value="CATION TRANSPORT PROTEIN CHAC-RELATED"/>
    <property type="match status" value="1"/>
</dbReference>
<dbReference type="CTD" id="79094"/>
<dbReference type="GO" id="GO:0005829">
    <property type="term" value="C:cytosol"/>
    <property type="evidence" value="ECO:0007669"/>
    <property type="project" value="UniProtKB-SubCell"/>
</dbReference>
<dbReference type="CDD" id="cd06661">
    <property type="entry name" value="GGCT_like"/>
    <property type="match status" value="1"/>
</dbReference>
<dbReference type="GO" id="GO:0006915">
    <property type="term" value="P:apoptotic process"/>
    <property type="evidence" value="ECO:0007669"/>
    <property type="project" value="UniProtKB-KW"/>
</dbReference>
<keyword evidence="10 13" id="KW-0456">Lyase</keyword>
<dbReference type="InterPro" id="IPR036568">
    <property type="entry name" value="GGCT-like_sf"/>
</dbReference>
<dbReference type="Proteomes" id="UP000504632">
    <property type="component" value="Chromosome 4"/>
</dbReference>
<keyword evidence="6" id="KW-0524">Neurogenesis</keyword>